<evidence type="ECO:0000313" key="3">
    <source>
        <dbReference type="EMBL" id="MEN7548741.1"/>
    </source>
</evidence>
<proteinExistence type="predicted"/>
<evidence type="ECO:0000259" key="2">
    <source>
        <dbReference type="Pfam" id="PF06439"/>
    </source>
</evidence>
<dbReference type="AlphaFoldDB" id="A0AAW9SCY1"/>
<dbReference type="Pfam" id="PF06439">
    <property type="entry name" value="3keto-disac_hyd"/>
    <property type="match status" value="1"/>
</dbReference>
<evidence type="ECO:0000256" key="1">
    <source>
        <dbReference type="SAM" id="SignalP"/>
    </source>
</evidence>
<keyword evidence="1" id="KW-0732">Signal</keyword>
<dbReference type="RefSeq" id="WP_346821518.1">
    <property type="nucleotide sequence ID" value="NZ_JBDKWZ010000006.1"/>
</dbReference>
<dbReference type="Gene3D" id="2.60.120.560">
    <property type="entry name" value="Exo-inulinase, domain 1"/>
    <property type="match status" value="1"/>
</dbReference>
<name>A0AAW9SCY1_9BACT</name>
<feature type="signal peptide" evidence="1">
    <location>
        <begin position="1"/>
        <end position="19"/>
    </location>
</feature>
<dbReference type="InterPro" id="IPR010496">
    <property type="entry name" value="AL/BT2_dom"/>
</dbReference>
<keyword evidence="4" id="KW-1185">Reference proteome</keyword>
<comment type="caution">
    <text evidence="3">The sequence shown here is derived from an EMBL/GenBank/DDBJ whole genome shotgun (WGS) entry which is preliminary data.</text>
</comment>
<protein>
    <submittedName>
        <fullName evidence="3">DUF1080 domain-containing protein</fullName>
    </submittedName>
</protein>
<accession>A0AAW9SCY1</accession>
<organism evidence="3 4">
    <name type="scientific">Rapidithrix thailandica</name>
    <dbReference type="NCBI Taxonomy" id="413964"/>
    <lineage>
        <taxon>Bacteria</taxon>
        <taxon>Pseudomonadati</taxon>
        <taxon>Bacteroidota</taxon>
        <taxon>Cytophagia</taxon>
        <taxon>Cytophagales</taxon>
        <taxon>Flammeovirgaceae</taxon>
        <taxon>Rapidithrix</taxon>
    </lineage>
</organism>
<dbReference type="Proteomes" id="UP001403385">
    <property type="component" value="Unassembled WGS sequence"/>
</dbReference>
<dbReference type="GO" id="GO:0016787">
    <property type="term" value="F:hydrolase activity"/>
    <property type="evidence" value="ECO:0007669"/>
    <property type="project" value="InterPro"/>
</dbReference>
<dbReference type="EMBL" id="JBDKWZ010000006">
    <property type="protein sequence ID" value="MEN7548741.1"/>
    <property type="molecule type" value="Genomic_DNA"/>
</dbReference>
<feature type="domain" description="3-keto-alpha-glucoside-1,2-lyase/3-keto-2-hydroxy-glucal hydratase" evidence="2">
    <location>
        <begin position="50"/>
        <end position="241"/>
    </location>
</feature>
<feature type="chain" id="PRO_5043813232" evidence="1">
    <location>
        <begin position="20"/>
        <end position="244"/>
    </location>
</feature>
<reference evidence="3 4" key="1">
    <citation type="submission" date="2024-04" db="EMBL/GenBank/DDBJ databases">
        <title>Novel genus in family Flammeovirgaceae.</title>
        <authorList>
            <person name="Nguyen T.H."/>
            <person name="Vuong T.Q."/>
            <person name="Le H."/>
            <person name="Kim S.-G."/>
        </authorList>
    </citation>
    <scope>NUCLEOTIDE SEQUENCE [LARGE SCALE GENOMIC DNA]</scope>
    <source>
        <strain evidence="3 4">JCM 23209</strain>
    </source>
</reference>
<gene>
    <name evidence="3" type="ORF">AAG747_12535</name>
</gene>
<sequence length="244" mass="26921">MKKSLCLCVLLGAGLLANAQTKMKPEDTEVWKPEPKVVTPGKGMQAPSDAIVLFDGSNLSEWEPEKGKKITWKHEGDALTVVKGAGVIRSKRSFGDMQLHIEWRSPKKVVGTGQGRGNSGVFLQGIYEVQVLDSYQNKTYSNGQAASVYKQHIPLANACLPPGEWQTYDIIYKAPRFKKDGSLVSPAYVTVIHNGILVQNHVEIKGATEYIGHPEYKAHGKGSLVLQDHGNPVSFRNIWVRELD</sequence>
<evidence type="ECO:0000313" key="4">
    <source>
        <dbReference type="Proteomes" id="UP001403385"/>
    </source>
</evidence>